<name>A0A545TX44_9PROT</name>
<feature type="domain" description="HTH deoR-type" evidence="4">
    <location>
        <begin position="5"/>
        <end position="57"/>
    </location>
</feature>
<dbReference type="PROSITE" id="PS51000">
    <property type="entry name" value="HTH_DEOR_2"/>
    <property type="match status" value="1"/>
</dbReference>
<dbReference type="Proteomes" id="UP000315252">
    <property type="component" value="Unassembled WGS sequence"/>
</dbReference>
<evidence type="ECO:0000256" key="1">
    <source>
        <dbReference type="ARBA" id="ARBA00023015"/>
    </source>
</evidence>
<evidence type="ECO:0000256" key="2">
    <source>
        <dbReference type="ARBA" id="ARBA00023125"/>
    </source>
</evidence>
<keyword evidence="1" id="KW-0805">Transcription regulation</keyword>
<dbReference type="PROSITE" id="PS00894">
    <property type="entry name" value="HTH_DEOR_1"/>
    <property type="match status" value="1"/>
</dbReference>
<dbReference type="GO" id="GO:0003677">
    <property type="term" value="F:DNA binding"/>
    <property type="evidence" value="ECO:0007669"/>
    <property type="project" value="UniProtKB-KW"/>
</dbReference>
<dbReference type="EMBL" id="VHSH01000002">
    <property type="protein sequence ID" value="TQV81788.1"/>
    <property type="molecule type" value="Genomic_DNA"/>
</dbReference>
<reference evidence="5 6" key="1">
    <citation type="submission" date="2019-06" db="EMBL/GenBank/DDBJ databases">
        <title>Whole genome sequence for Rhodospirillaceae sp. R148.</title>
        <authorList>
            <person name="Wang G."/>
        </authorList>
    </citation>
    <scope>NUCLEOTIDE SEQUENCE [LARGE SCALE GENOMIC DNA]</scope>
    <source>
        <strain evidence="5 6">R148</strain>
    </source>
</reference>
<dbReference type="InterPro" id="IPR001034">
    <property type="entry name" value="DeoR_HTH"/>
</dbReference>
<dbReference type="Pfam" id="PF08220">
    <property type="entry name" value="HTH_DeoR"/>
    <property type="match status" value="1"/>
</dbReference>
<dbReference type="InterPro" id="IPR014036">
    <property type="entry name" value="DeoR-like_C"/>
</dbReference>
<dbReference type="Gene3D" id="3.40.50.1360">
    <property type="match status" value="1"/>
</dbReference>
<dbReference type="PANTHER" id="PTHR30363">
    <property type="entry name" value="HTH-TYPE TRANSCRIPTIONAL REGULATOR SRLR-RELATED"/>
    <property type="match status" value="1"/>
</dbReference>
<keyword evidence="3" id="KW-0804">Transcription</keyword>
<dbReference type="Pfam" id="PF00455">
    <property type="entry name" value="DeoRC"/>
    <property type="match status" value="1"/>
</dbReference>
<gene>
    <name evidence="5" type="ORF">FKG95_05980</name>
</gene>
<dbReference type="GO" id="GO:0003700">
    <property type="term" value="F:DNA-binding transcription factor activity"/>
    <property type="evidence" value="ECO:0007669"/>
    <property type="project" value="InterPro"/>
</dbReference>
<dbReference type="SUPFAM" id="SSF100950">
    <property type="entry name" value="NagB/RpiA/CoA transferase-like"/>
    <property type="match status" value="1"/>
</dbReference>
<evidence type="ECO:0000313" key="5">
    <source>
        <dbReference type="EMBL" id="TQV81788.1"/>
    </source>
</evidence>
<dbReference type="OrthoDB" id="5685843at2"/>
<protein>
    <submittedName>
        <fullName evidence="5">DeoR/GlpR transcriptional regulator</fullName>
    </submittedName>
</protein>
<evidence type="ECO:0000313" key="6">
    <source>
        <dbReference type="Proteomes" id="UP000315252"/>
    </source>
</evidence>
<dbReference type="SMART" id="SM00420">
    <property type="entry name" value="HTH_DEOR"/>
    <property type="match status" value="1"/>
</dbReference>
<dbReference type="AlphaFoldDB" id="A0A545TX44"/>
<keyword evidence="6" id="KW-1185">Reference proteome</keyword>
<dbReference type="RefSeq" id="WP_142895419.1">
    <property type="nucleotide sequence ID" value="NZ_ML660053.1"/>
</dbReference>
<sequence>MSKRKTARLMKLHNALSDHARLHVKDAAELLDVSEMTVRRDIQENPKEFGFFGGYIMPAGNRFSLTPYDLQSEEEKNAAEKRQACKHCLPHINPGETVFVDCGTTLVHLVDMLPADIELTLVCFALNVLDRAIRKPKLKVVLIGGVYQPATASFAELKADSMFEELAISTAFLSAAGLDQKIGATCVDFHEAHQKRAAMAKSSKQILVVDKSKLGQVQPARFGKLSEFDLVISEDGILDFGTTA</sequence>
<proteinExistence type="predicted"/>
<evidence type="ECO:0000259" key="4">
    <source>
        <dbReference type="PROSITE" id="PS51000"/>
    </source>
</evidence>
<dbReference type="SMART" id="SM01134">
    <property type="entry name" value="DeoRC"/>
    <property type="match status" value="1"/>
</dbReference>
<comment type="caution">
    <text evidence="5">The sequence shown here is derived from an EMBL/GenBank/DDBJ whole genome shotgun (WGS) entry which is preliminary data.</text>
</comment>
<dbReference type="InterPro" id="IPR050313">
    <property type="entry name" value="Carb_Metab_HTH_regulators"/>
</dbReference>
<evidence type="ECO:0000256" key="3">
    <source>
        <dbReference type="ARBA" id="ARBA00023163"/>
    </source>
</evidence>
<organism evidence="5 6">
    <name type="scientific">Denitrobaculum tricleocarpae</name>
    <dbReference type="NCBI Taxonomy" id="2591009"/>
    <lineage>
        <taxon>Bacteria</taxon>
        <taxon>Pseudomonadati</taxon>
        <taxon>Pseudomonadota</taxon>
        <taxon>Alphaproteobacteria</taxon>
        <taxon>Rhodospirillales</taxon>
        <taxon>Rhodospirillaceae</taxon>
        <taxon>Denitrobaculum</taxon>
    </lineage>
</organism>
<dbReference type="InterPro" id="IPR018356">
    <property type="entry name" value="Tscrpt_reg_HTH_DeoR_CS"/>
</dbReference>
<dbReference type="InterPro" id="IPR037171">
    <property type="entry name" value="NagB/RpiA_transferase-like"/>
</dbReference>
<accession>A0A545TX44</accession>
<dbReference type="PANTHER" id="PTHR30363:SF8">
    <property type="entry name" value="DEOXYRIBOSE OPERON REPRESSOR"/>
    <property type="match status" value="1"/>
</dbReference>
<keyword evidence="2" id="KW-0238">DNA-binding</keyword>